<protein>
    <submittedName>
        <fullName evidence="3">mRNA interferase</fullName>
        <ecNumber evidence="3">3.1.-.-</ecNumber>
    </submittedName>
</protein>
<dbReference type="Pfam" id="PF02452">
    <property type="entry name" value="PemK_toxin"/>
    <property type="match status" value="1"/>
</dbReference>
<comment type="similarity">
    <text evidence="1">Belongs to the PemK/MazF family.</text>
</comment>
<dbReference type="InterPro" id="IPR003477">
    <property type="entry name" value="PemK-like"/>
</dbReference>
<dbReference type="Proteomes" id="UP000320055">
    <property type="component" value="Unassembled WGS sequence"/>
</dbReference>
<proteinExistence type="inferred from homology"/>
<organism evidence="3 4">
    <name type="scientific">Hyella patelloides LEGE 07179</name>
    <dbReference type="NCBI Taxonomy" id="945734"/>
    <lineage>
        <taxon>Bacteria</taxon>
        <taxon>Bacillati</taxon>
        <taxon>Cyanobacteriota</taxon>
        <taxon>Cyanophyceae</taxon>
        <taxon>Pleurocapsales</taxon>
        <taxon>Hyellaceae</taxon>
        <taxon>Hyella</taxon>
    </lineage>
</organism>
<dbReference type="GO" id="GO:0016787">
    <property type="term" value="F:hydrolase activity"/>
    <property type="evidence" value="ECO:0007669"/>
    <property type="project" value="UniProtKB-KW"/>
</dbReference>
<evidence type="ECO:0000313" key="3">
    <source>
        <dbReference type="EMBL" id="VEP16563.1"/>
    </source>
</evidence>
<accession>A0A563VZ73</accession>
<dbReference type="GO" id="GO:0006402">
    <property type="term" value="P:mRNA catabolic process"/>
    <property type="evidence" value="ECO:0007669"/>
    <property type="project" value="TreeGrafter"/>
</dbReference>
<reference evidence="3 4" key="1">
    <citation type="submission" date="2019-01" db="EMBL/GenBank/DDBJ databases">
        <authorList>
            <person name="Brito A."/>
        </authorList>
    </citation>
    <scope>NUCLEOTIDE SEQUENCE [LARGE SCALE GENOMIC DNA]</scope>
    <source>
        <strain evidence="3">1</strain>
    </source>
</reference>
<dbReference type="GO" id="GO:0003677">
    <property type="term" value="F:DNA binding"/>
    <property type="evidence" value="ECO:0007669"/>
    <property type="project" value="InterPro"/>
</dbReference>
<gene>
    <name evidence="3" type="ORF">H1P_4640003</name>
</gene>
<sequence>MRIATVVVCALTSNLKRANAPGNILLEENEANLPKQSVVNVSQIFTVSKEQLQQKIGTLGKTRIEQILAGIQLVIEPRDI</sequence>
<dbReference type="SUPFAM" id="SSF50118">
    <property type="entry name" value="Cell growth inhibitor/plasmid maintenance toxic component"/>
    <property type="match status" value="1"/>
</dbReference>
<keyword evidence="3" id="KW-0378">Hydrolase</keyword>
<dbReference type="PANTHER" id="PTHR33988:SF2">
    <property type="entry name" value="ENDORIBONUCLEASE MAZF"/>
    <property type="match status" value="1"/>
</dbReference>
<dbReference type="GO" id="GO:0016075">
    <property type="term" value="P:rRNA catabolic process"/>
    <property type="evidence" value="ECO:0007669"/>
    <property type="project" value="TreeGrafter"/>
</dbReference>
<dbReference type="EMBL" id="CAACVJ010000406">
    <property type="protein sequence ID" value="VEP16563.1"/>
    <property type="molecule type" value="Genomic_DNA"/>
</dbReference>
<dbReference type="GO" id="GO:0004521">
    <property type="term" value="F:RNA endonuclease activity"/>
    <property type="evidence" value="ECO:0007669"/>
    <property type="project" value="TreeGrafter"/>
</dbReference>
<dbReference type="InterPro" id="IPR011067">
    <property type="entry name" value="Plasmid_toxin/cell-grow_inhib"/>
</dbReference>
<evidence type="ECO:0000313" key="4">
    <source>
        <dbReference type="Proteomes" id="UP000320055"/>
    </source>
</evidence>
<keyword evidence="2" id="KW-1277">Toxin-antitoxin system</keyword>
<evidence type="ECO:0000256" key="2">
    <source>
        <dbReference type="ARBA" id="ARBA00022649"/>
    </source>
</evidence>
<name>A0A563VZ73_9CYAN</name>
<evidence type="ECO:0000256" key="1">
    <source>
        <dbReference type="ARBA" id="ARBA00007521"/>
    </source>
</evidence>
<dbReference type="PANTHER" id="PTHR33988">
    <property type="entry name" value="ENDORIBONUCLEASE MAZF-RELATED"/>
    <property type="match status" value="1"/>
</dbReference>
<keyword evidence="4" id="KW-1185">Reference proteome</keyword>
<dbReference type="AlphaFoldDB" id="A0A563VZ73"/>
<dbReference type="EC" id="3.1.-.-" evidence="3"/>
<dbReference type="Gene3D" id="2.30.30.110">
    <property type="match status" value="1"/>
</dbReference>